<feature type="region of interest" description="Disordered" evidence="1">
    <location>
        <begin position="38"/>
        <end position="63"/>
    </location>
</feature>
<organism evidence="2 3">
    <name type="scientific">Streptomyces inhibens</name>
    <dbReference type="NCBI Taxonomy" id="2293571"/>
    <lineage>
        <taxon>Bacteria</taxon>
        <taxon>Bacillati</taxon>
        <taxon>Actinomycetota</taxon>
        <taxon>Actinomycetes</taxon>
        <taxon>Kitasatosporales</taxon>
        <taxon>Streptomycetaceae</taxon>
        <taxon>Streptomyces</taxon>
    </lineage>
</organism>
<feature type="compositionally biased region" description="Basic and acidic residues" evidence="1">
    <location>
        <begin position="48"/>
        <end position="57"/>
    </location>
</feature>
<dbReference type="Proteomes" id="UP000262477">
    <property type="component" value="Unassembled WGS sequence"/>
</dbReference>
<gene>
    <name evidence="2" type="ORF">DY245_31350</name>
</gene>
<sequence length="63" mass="7066">MSCTKCVELQRVLEAAEKAGDLTKAVDCRVLLRRHPQHDGEPVEMADPLDRMRERIHGKPATG</sequence>
<evidence type="ECO:0000256" key="1">
    <source>
        <dbReference type="SAM" id="MobiDB-lite"/>
    </source>
</evidence>
<evidence type="ECO:0000313" key="3">
    <source>
        <dbReference type="Proteomes" id="UP000262477"/>
    </source>
</evidence>
<reference evidence="2 3" key="1">
    <citation type="submission" date="2018-08" db="EMBL/GenBank/DDBJ databases">
        <title>Streptomyces NEAU-D10 sp. nov., a novel Actinomycete isolated from soil.</title>
        <authorList>
            <person name="Jin L."/>
        </authorList>
    </citation>
    <scope>NUCLEOTIDE SEQUENCE [LARGE SCALE GENOMIC DNA]</scope>
    <source>
        <strain evidence="2 3">NEAU-D10</strain>
    </source>
</reference>
<accession>A0A371PVZ8</accession>
<name>A0A371PVZ8_STRIH</name>
<protein>
    <submittedName>
        <fullName evidence="2">Uncharacterized protein</fullName>
    </submittedName>
</protein>
<dbReference type="OrthoDB" id="4315076at2"/>
<keyword evidence="3" id="KW-1185">Reference proteome</keyword>
<evidence type="ECO:0000313" key="2">
    <source>
        <dbReference type="EMBL" id="REK86654.1"/>
    </source>
</evidence>
<dbReference type="AlphaFoldDB" id="A0A371PVZ8"/>
<dbReference type="EMBL" id="QUAC01000242">
    <property type="protein sequence ID" value="REK86654.1"/>
    <property type="molecule type" value="Genomic_DNA"/>
</dbReference>
<comment type="caution">
    <text evidence="2">The sequence shown here is derived from an EMBL/GenBank/DDBJ whole genome shotgun (WGS) entry which is preliminary data.</text>
</comment>
<proteinExistence type="predicted"/>